<gene>
    <name evidence="2" type="ORF">F3J37_04220</name>
</gene>
<keyword evidence="3" id="KW-1185">Reference proteome</keyword>
<comment type="caution">
    <text evidence="2">The sequence shown here is derived from an EMBL/GenBank/DDBJ whole genome shotgun (WGS) entry which is preliminary data.</text>
</comment>
<dbReference type="Gene3D" id="3.90.550.10">
    <property type="entry name" value="Spore Coat Polysaccharide Biosynthesis Protein SpsA, Chain A"/>
    <property type="match status" value="1"/>
</dbReference>
<dbReference type="Proteomes" id="UP001515780">
    <property type="component" value="Unassembled WGS sequence"/>
</dbReference>
<protein>
    <submittedName>
        <fullName evidence="2">Glycosyltransferase family 2 protein</fullName>
    </submittedName>
</protein>
<dbReference type="EMBL" id="VWXC01000002">
    <property type="protein sequence ID" value="NIG17882.1"/>
    <property type="molecule type" value="Genomic_DNA"/>
</dbReference>
<dbReference type="InterPro" id="IPR001173">
    <property type="entry name" value="Glyco_trans_2-like"/>
</dbReference>
<evidence type="ECO:0000313" key="2">
    <source>
        <dbReference type="EMBL" id="NIG17882.1"/>
    </source>
</evidence>
<feature type="domain" description="Glycosyltransferase 2-like" evidence="1">
    <location>
        <begin position="20"/>
        <end position="177"/>
    </location>
</feature>
<evidence type="ECO:0000313" key="3">
    <source>
        <dbReference type="Proteomes" id="UP001515780"/>
    </source>
</evidence>
<dbReference type="RefSeq" id="WP_166932073.1">
    <property type="nucleotide sequence ID" value="NZ_VWXC01000002.1"/>
</dbReference>
<evidence type="ECO:0000259" key="1">
    <source>
        <dbReference type="Pfam" id="PF00535"/>
    </source>
</evidence>
<name>A0ABX0RM56_9GAMM</name>
<organism evidence="2 3">
    <name type="scientific">Candidatus Pantoea communis</name>
    <dbReference type="NCBI Taxonomy" id="2608354"/>
    <lineage>
        <taxon>Bacteria</taxon>
        <taxon>Pseudomonadati</taxon>
        <taxon>Pseudomonadota</taxon>
        <taxon>Gammaproteobacteria</taxon>
        <taxon>Enterobacterales</taxon>
        <taxon>Erwiniaceae</taxon>
        <taxon>Pantoea</taxon>
    </lineage>
</organism>
<dbReference type="InterPro" id="IPR029044">
    <property type="entry name" value="Nucleotide-diphossugar_trans"/>
</dbReference>
<accession>A0ABX0RM56</accession>
<reference evidence="2 3" key="1">
    <citation type="journal article" date="2019" name="bioRxiv">
        <title>Bacteria contribute to plant secondary compound degradation in a generalist herbivore system.</title>
        <authorList>
            <person name="Francoeur C.B."/>
            <person name="Khadempour L."/>
            <person name="Moreira-Soto R.D."/>
            <person name="Gotting K."/>
            <person name="Book A.J."/>
            <person name="Pinto-Tomas A.A."/>
            <person name="Keefover-Ring K."/>
            <person name="Currie C.R."/>
        </authorList>
    </citation>
    <scope>NUCLEOTIDE SEQUENCE [LARGE SCALE GENOMIC DNA]</scope>
    <source>
        <strain evidence="2">Al-1710</strain>
    </source>
</reference>
<dbReference type="Pfam" id="PF00535">
    <property type="entry name" value="Glycos_transf_2"/>
    <property type="match status" value="1"/>
</dbReference>
<dbReference type="SUPFAM" id="SSF53448">
    <property type="entry name" value="Nucleotide-diphospho-sugar transferases"/>
    <property type="match status" value="1"/>
</dbReference>
<sequence length="307" mass="35762">MCETKNPFISAITAVTSSSVEPIISTLNRQSFTYWELIIICLKEEREAISSVINAFDEETVRKIKVVSFDANNNYAKAINIGIRSASGEYLIIVDQNDGIDYCFFEELYHSFRYQGVKLYYPEVKIHYSTRFLNRPLLLGSRKHPSNDELFLAKKMIVSHTCASLCFVFPKSIIKEIGYFDENVTEFSIWEYFIKLSLAMDFYKLSGISYLFNIDKESGHPRLPIMDLNKVDNYRYHLINYYSKKQSRLPTYEYDLSVLDVEKITQQDRAKAKVINKTSYNLFFKTLIIKSFKLALLIVNKIKVKFG</sequence>
<proteinExistence type="predicted"/>